<evidence type="ECO:0000313" key="4">
    <source>
        <dbReference type="EMBL" id="MDT7041499.1"/>
    </source>
</evidence>
<dbReference type="InterPro" id="IPR014756">
    <property type="entry name" value="Ig_E-set"/>
</dbReference>
<dbReference type="RefSeq" id="WP_313831851.1">
    <property type="nucleotide sequence ID" value="NZ_JAQOUE010000001.1"/>
</dbReference>
<protein>
    <submittedName>
        <fullName evidence="4">Copper resistance protein CopC</fullName>
    </submittedName>
</protein>
<evidence type="ECO:0000259" key="3">
    <source>
        <dbReference type="Pfam" id="PF04234"/>
    </source>
</evidence>
<name>A0ABU3K561_9BACT</name>
<keyword evidence="5" id="KW-1185">Reference proteome</keyword>
<sequence>MMSPWVSGLASLLLASSFWTLSWGHGVLIESSPSHGAILKTSPTLISLRFNAALEPSITQVSLVDIENHIQALTITKDSTVERIVATVPPLLPGVYRVNFQVLATDGHVTEGSIRFTILAE</sequence>
<reference evidence="4 5" key="1">
    <citation type="journal article" date="2023" name="ISME J.">
        <title>Cultivation and genomic characterization of novel and ubiquitous marine nitrite-oxidizing bacteria from the Nitrospirales.</title>
        <authorList>
            <person name="Mueller A.J."/>
            <person name="Daebeler A."/>
            <person name="Herbold C.W."/>
            <person name="Kirkegaard R.H."/>
            <person name="Daims H."/>
        </authorList>
    </citation>
    <scope>NUCLEOTIDE SEQUENCE [LARGE SCALE GENOMIC DNA]</scope>
    <source>
        <strain evidence="4 5">EB</strain>
    </source>
</reference>
<dbReference type="SUPFAM" id="SSF81296">
    <property type="entry name" value="E set domains"/>
    <property type="match status" value="1"/>
</dbReference>
<evidence type="ECO:0000256" key="2">
    <source>
        <dbReference type="ARBA" id="ARBA00023008"/>
    </source>
</evidence>
<feature type="domain" description="CopC" evidence="3">
    <location>
        <begin position="25"/>
        <end position="118"/>
    </location>
</feature>
<dbReference type="Gene3D" id="2.60.40.1220">
    <property type="match status" value="1"/>
</dbReference>
<proteinExistence type="predicted"/>
<comment type="caution">
    <text evidence="4">The sequence shown here is derived from an EMBL/GenBank/DDBJ whole genome shotgun (WGS) entry which is preliminary data.</text>
</comment>
<accession>A0ABU3K561</accession>
<evidence type="ECO:0000256" key="1">
    <source>
        <dbReference type="ARBA" id="ARBA00022729"/>
    </source>
</evidence>
<organism evidence="4 5">
    <name type="scientific">Candidatus Nitronereus thalassa</name>
    <dbReference type="NCBI Taxonomy" id="3020898"/>
    <lineage>
        <taxon>Bacteria</taxon>
        <taxon>Pseudomonadati</taxon>
        <taxon>Nitrospirota</taxon>
        <taxon>Nitrospiria</taxon>
        <taxon>Nitrospirales</taxon>
        <taxon>Nitrospiraceae</taxon>
        <taxon>Candidatus Nitronereus</taxon>
    </lineage>
</organism>
<dbReference type="Pfam" id="PF04234">
    <property type="entry name" value="CopC"/>
    <property type="match status" value="1"/>
</dbReference>
<dbReference type="InterPro" id="IPR014755">
    <property type="entry name" value="Cu-Rt/internalin_Ig-like"/>
</dbReference>
<gene>
    <name evidence="4" type="ORF">PPG34_04005</name>
</gene>
<keyword evidence="1" id="KW-0732">Signal</keyword>
<keyword evidence="2" id="KW-0186">Copper</keyword>
<evidence type="ECO:0000313" key="5">
    <source>
        <dbReference type="Proteomes" id="UP001250932"/>
    </source>
</evidence>
<dbReference type="EMBL" id="JAQOUE010000001">
    <property type="protein sequence ID" value="MDT7041499.1"/>
    <property type="molecule type" value="Genomic_DNA"/>
</dbReference>
<dbReference type="Proteomes" id="UP001250932">
    <property type="component" value="Unassembled WGS sequence"/>
</dbReference>
<dbReference type="InterPro" id="IPR007348">
    <property type="entry name" value="CopC_dom"/>
</dbReference>